<dbReference type="EMBL" id="JAQHRD010000001">
    <property type="protein sequence ID" value="KAJ6447029.1"/>
    <property type="molecule type" value="Genomic_DNA"/>
</dbReference>
<dbReference type="GO" id="GO:0004553">
    <property type="term" value="F:hydrolase activity, hydrolyzing O-glycosyl compounds"/>
    <property type="evidence" value="ECO:0007669"/>
    <property type="project" value="InterPro"/>
</dbReference>
<dbReference type="Gene3D" id="2.60.110.10">
    <property type="entry name" value="Thaumatin"/>
    <property type="match status" value="1"/>
</dbReference>
<comment type="caution">
    <text evidence="4">The sequence shown here is derived from an EMBL/GenBank/DDBJ whole genome shotgun (WGS) entry which is preliminary data.</text>
</comment>
<dbReference type="InterPro" id="IPR000757">
    <property type="entry name" value="Beta-glucanase-like"/>
</dbReference>
<dbReference type="AlphaFoldDB" id="A0AB34G660"/>
<dbReference type="Gene3D" id="2.60.120.200">
    <property type="match status" value="1"/>
</dbReference>
<keyword evidence="1" id="KW-0732">Signal</keyword>
<dbReference type="InterPro" id="IPR037176">
    <property type="entry name" value="Osmotin/thaumatin-like_sf"/>
</dbReference>
<accession>A0AB34G660</accession>
<feature type="signal peptide" evidence="1">
    <location>
        <begin position="1"/>
        <end position="17"/>
    </location>
</feature>
<dbReference type="Pfam" id="PF00722">
    <property type="entry name" value="Glyco_hydro_16"/>
    <property type="match status" value="1"/>
</dbReference>
<dbReference type="PANTHER" id="PTHR38165">
    <property type="match status" value="1"/>
</dbReference>
<feature type="chain" id="PRO_5044263609" evidence="1">
    <location>
        <begin position="18"/>
        <end position="713"/>
    </location>
</feature>
<dbReference type="InterPro" id="IPR032477">
    <property type="entry name" value="Glyco_hydro_64"/>
</dbReference>
<keyword evidence="5" id="KW-1185">Reference proteome</keyword>
<dbReference type="CDD" id="cd00413">
    <property type="entry name" value="Glyco_hydrolase_16"/>
    <property type="match status" value="1"/>
</dbReference>
<dbReference type="PROSITE" id="PS51762">
    <property type="entry name" value="GH16_2"/>
    <property type="match status" value="1"/>
</dbReference>
<dbReference type="InterPro" id="IPR037398">
    <property type="entry name" value="Glyco_hydro_64_fam"/>
</dbReference>
<evidence type="ECO:0000259" key="3">
    <source>
        <dbReference type="PROSITE" id="PS52006"/>
    </source>
</evidence>
<evidence type="ECO:0000313" key="5">
    <source>
        <dbReference type="Proteomes" id="UP001163105"/>
    </source>
</evidence>
<dbReference type="Gene3D" id="3.30.920.50">
    <property type="entry name" value="Beta-1,3-glucanase, C-terminal domain"/>
    <property type="match status" value="1"/>
</dbReference>
<evidence type="ECO:0000259" key="2">
    <source>
        <dbReference type="PROSITE" id="PS51762"/>
    </source>
</evidence>
<reference evidence="4" key="1">
    <citation type="submission" date="2023-01" db="EMBL/GenBank/DDBJ databases">
        <title>The growth and conidiation of Purpureocillium lavendulum are regulated by nitrogen source and histone H3K14 acetylation.</title>
        <authorList>
            <person name="Tang P."/>
            <person name="Han J."/>
            <person name="Zhang C."/>
            <person name="Tang P."/>
            <person name="Qi F."/>
            <person name="Zhang K."/>
            <person name="Liang L."/>
        </authorList>
    </citation>
    <scope>NUCLEOTIDE SEQUENCE</scope>
    <source>
        <strain evidence="4">YMF1.00683</strain>
    </source>
</reference>
<gene>
    <name evidence="4" type="ORF">O9K51_01804</name>
</gene>
<name>A0AB34G660_9HYPO</name>
<sequence>MRLSIALLAVVPRLVTSLCECGYSAKGPSPGDGSWLFTDALESDFTYIADVSKDKDWARQDFNVTAQAGRGQYAKTFGPDNVVSRPKVGGGLDLTVGSVVRNGAVPAAELDSTRHDLHWGSYRTGMKLTAVNGTCGAFFWVLRESNVRRLQYFNDTQEIDMEFLSRQFDATNKVYPVNLVIQSPQSKQAGYDASKTGLFKTVNLTFDPTADFHEYRFDYLPGRVIFYADSKPLAEMQGPEMPSDAGHLILQHWSNGNPLWSGGPPTQDAVTTVSYVKAYFNSTASPDAWAKACADKKVAACAIPDGTAANASTGAPYLTADQGRASGSARTRDGVPSIIIIIIINYNNNDVISITSSDAIRAPATTTTTTIIMGDTLNIVLRNETGAAQLYAHITGSDDKGIVLMSADGKTPYRPASPPAGDTLQPLGADCAIPLGASGSSRTVAIPRLSGGRIWFCKDKPLTFFVNPGPALVEPSATNPADANYGLDWGFAEFTWNAQELYANVSFVDFVGLPVSLQLKTGDGQTKTVPGLPADGLDQVCAKLEAQGRADGKGWDKLVIRAGGTGGAPLRALSPNAGAVLVPGLFDGYYQAYFKWGDAKGRVGSDGKLSFGGTAGSFGKPSAADIFTCSTGPFAHGDGVSEEQLNPEGEKVDTYYKEAVTNHYSRICHETSVQSRGYAFPYDDVGPSGGTDQSGFVNDPNPKELTVCVGKPL</sequence>
<dbReference type="PANTHER" id="PTHR38165:SF1">
    <property type="entry name" value="GLUCANASE B"/>
    <property type="match status" value="1"/>
</dbReference>
<dbReference type="InterPro" id="IPR042517">
    <property type="entry name" value="Glyco_hydro_64_N_2"/>
</dbReference>
<protein>
    <submittedName>
        <fullName evidence="4">Reticulon-4-interacting protein 1</fullName>
    </submittedName>
</protein>
<dbReference type="Proteomes" id="UP001163105">
    <property type="component" value="Unassembled WGS sequence"/>
</dbReference>
<proteinExistence type="predicted"/>
<dbReference type="SUPFAM" id="SSF49899">
    <property type="entry name" value="Concanavalin A-like lectins/glucanases"/>
    <property type="match status" value="1"/>
</dbReference>
<dbReference type="GO" id="GO:0005975">
    <property type="term" value="P:carbohydrate metabolic process"/>
    <property type="evidence" value="ECO:0007669"/>
    <property type="project" value="InterPro"/>
</dbReference>
<evidence type="ECO:0000256" key="1">
    <source>
        <dbReference type="SAM" id="SignalP"/>
    </source>
</evidence>
<evidence type="ECO:0000313" key="4">
    <source>
        <dbReference type="EMBL" id="KAJ6447029.1"/>
    </source>
</evidence>
<dbReference type="Pfam" id="PF16483">
    <property type="entry name" value="Glyco_hydro_64"/>
    <property type="match status" value="2"/>
</dbReference>
<feature type="domain" description="GH16" evidence="2">
    <location>
        <begin position="31"/>
        <end position="284"/>
    </location>
</feature>
<dbReference type="PROSITE" id="PS52006">
    <property type="entry name" value="GH64"/>
    <property type="match status" value="1"/>
</dbReference>
<feature type="domain" description="GH64" evidence="3">
    <location>
        <begin position="365"/>
        <end position="696"/>
    </location>
</feature>
<organism evidence="4 5">
    <name type="scientific">Purpureocillium lavendulum</name>
    <dbReference type="NCBI Taxonomy" id="1247861"/>
    <lineage>
        <taxon>Eukaryota</taxon>
        <taxon>Fungi</taxon>
        <taxon>Dikarya</taxon>
        <taxon>Ascomycota</taxon>
        <taxon>Pezizomycotina</taxon>
        <taxon>Sordariomycetes</taxon>
        <taxon>Hypocreomycetidae</taxon>
        <taxon>Hypocreales</taxon>
        <taxon>Ophiocordycipitaceae</taxon>
        <taxon>Purpureocillium</taxon>
    </lineage>
</organism>
<dbReference type="InterPro" id="IPR013320">
    <property type="entry name" value="ConA-like_dom_sf"/>
</dbReference>